<protein>
    <submittedName>
        <fullName evidence="2">Uncharacterized protein</fullName>
    </submittedName>
</protein>
<name>T1DPK3_ANOAQ</name>
<feature type="region of interest" description="Disordered" evidence="1">
    <location>
        <begin position="201"/>
        <end position="225"/>
    </location>
</feature>
<accession>T1DPK3</accession>
<evidence type="ECO:0000256" key="1">
    <source>
        <dbReference type="SAM" id="MobiDB-lite"/>
    </source>
</evidence>
<organism evidence="2">
    <name type="scientific">Anopheles aquasalis</name>
    <name type="common">Malaria mosquito</name>
    <dbReference type="NCBI Taxonomy" id="42839"/>
    <lineage>
        <taxon>Eukaryota</taxon>
        <taxon>Metazoa</taxon>
        <taxon>Ecdysozoa</taxon>
        <taxon>Arthropoda</taxon>
        <taxon>Hexapoda</taxon>
        <taxon>Insecta</taxon>
        <taxon>Pterygota</taxon>
        <taxon>Neoptera</taxon>
        <taxon>Endopterygota</taxon>
        <taxon>Diptera</taxon>
        <taxon>Nematocera</taxon>
        <taxon>Culicoidea</taxon>
        <taxon>Culicidae</taxon>
        <taxon>Anophelinae</taxon>
        <taxon>Anopheles</taxon>
    </lineage>
</organism>
<feature type="region of interest" description="Disordered" evidence="1">
    <location>
        <begin position="120"/>
        <end position="148"/>
    </location>
</feature>
<feature type="region of interest" description="Disordered" evidence="1">
    <location>
        <begin position="59"/>
        <end position="81"/>
    </location>
</feature>
<feature type="compositionally biased region" description="Gly residues" evidence="1">
    <location>
        <begin position="130"/>
        <end position="143"/>
    </location>
</feature>
<dbReference type="VEuPathDB" id="VectorBase:AAQUA_006200"/>
<sequence>MAELKGGILKSKSGCVGLFPADLNSELKSRLKKSTHSAVSNLKKSTTVSSIDGVGSLLYPSPHAANGSSSESEDDEDGVAPGKNLAKMLRNVSNTANSSVAPAPSYIPLPIASAGSAFHRPPTAAQSTLGGEGDSAIPGGGGFSRDSISKNPAVARRRRQNEGYKQQQLIKSKSQSELATFIPASAIIYHNTVRRHSENENRNEFAGGSGHSSSTLSASTLCMIP</sequence>
<dbReference type="AlphaFoldDB" id="T1DPK3"/>
<evidence type="ECO:0000313" key="2">
    <source>
        <dbReference type="EMBL" id="JAA98316.1"/>
    </source>
</evidence>
<dbReference type="EMBL" id="GAMD01003274">
    <property type="protein sequence ID" value="JAA98316.1"/>
    <property type="molecule type" value="mRNA"/>
</dbReference>
<reference evidence="2" key="1">
    <citation type="submission" date="2013-07" db="EMBL/GenBank/DDBJ databases">
        <title>Transcriptome sequencing and developmental regulation of gene expression in Anopheles aquasalis.</title>
        <authorList>
            <consortium name="Brazilian Malaria Network (MCT/CNPq/MS/SCTIE/DECIT/PRONEX 555648/2009-5) and Research Network on Bioactive Molecules from Arthropod Vectors (NAP-MOBIARVE"/>
            <consortium name="University of Sao Paulo)"/>
            <person name="Marinotti O."/>
            <person name="Ribeiro J.M.C."/>
            <person name="Costa-da-Silva A.L."/>
            <person name="Silva M.C.P."/>
            <person name="Lopes A.R."/>
            <person name="Barros M.S."/>
            <person name="Sa-Nunes A."/>
            <person name="Konjin B.B."/>
            <person name="Carvalho E."/>
            <person name="Suesdek L."/>
            <person name="Silva-Neto M.A.C."/>
            <person name="Capurro M.L."/>
        </authorList>
    </citation>
    <scope>NUCLEOTIDE SEQUENCE</scope>
    <source>
        <tissue evidence="2">Whole body</tissue>
    </source>
</reference>
<proteinExistence type="evidence at transcript level"/>
<feature type="compositionally biased region" description="Low complexity" evidence="1">
    <location>
        <begin position="211"/>
        <end position="225"/>
    </location>
</feature>